<dbReference type="EMBL" id="ABOU02000020">
    <property type="protein sequence ID" value="EDY33563.1"/>
    <property type="molecule type" value="Genomic_DNA"/>
</dbReference>
<gene>
    <name evidence="2" type="ORF">RUMLAC_00604</name>
</gene>
<proteinExistence type="predicted"/>
<dbReference type="GeneID" id="77333338"/>
<evidence type="ECO:0000313" key="2">
    <source>
        <dbReference type="EMBL" id="EDY33563.1"/>
    </source>
</evidence>
<reference evidence="2 3" key="1">
    <citation type="submission" date="2008-08" db="EMBL/GenBank/DDBJ databases">
        <title>Draft genome sequence of Ruminococcus lactaris ATCC 29176.</title>
        <authorList>
            <person name="Sudarsanam P."/>
            <person name="Ley R."/>
            <person name="Guruge J."/>
            <person name="Turnbaugh P.J."/>
            <person name="Mahowald M."/>
            <person name="Liep D."/>
            <person name="Gordon J."/>
        </authorList>
    </citation>
    <scope>NUCLEOTIDE SEQUENCE [LARGE SCALE GENOMIC DNA]</scope>
    <source>
        <strain evidence="2 3">ATCC 29176</strain>
    </source>
</reference>
<comment type="caution">
    <text evidence="2">The sequence shown here is derived from an EMBL/GenBank/DDBJ whole genome shotgun (WGS) entry which is preliminary data.</text>
</comment>
<dbReference type="AlphaFoldDB" id="B5CMC9"/>
<sequence length="43" mass="5071">MTKESVTDKPVTRVSLKERLENMKQKVAGMDKHEKVKEKEEVR</sequence>
<name>B5CMC9_9FIRM</name>
<evidence type="ECO:0000256" key="1">
    <source>
        <dbReference type="SAM" id="MobiDB-lite"/>
    </source>
</evidence>
<organism evidence="2 3">
    <name type="scientific">[Ruminococcus] lactaris ATCC 29176</name>
    <dbReference type="NCBI Taxonomy" id="471875"/>
    <lineage>
        <taxon>Bacteria</taxon>
        <taxon>Bacillati</taxon>
        <taxon>Bacillota</taxon>
        <taxon>Clostridia</taxon>
        <taxon>Lachnospirales</taxon>
        <taxon>Lachnospiraceae</taxon>
        <taxon>Mediterraneibacter</taxon>
    </lineage>
</organism>
<evidence type="ECO:0000313" key="3">
    <source>
        <dbReference type="Proteomes" id="UP000003254"/>
    </source>
</evidence>
<feature type="region of interest" description="Disordered" evidence="1">
    <location>
        <begin position="1"/>
        <end position="43"/>
    </location>
</feature>
<keyword evidence="3" id="KW-1185">Reference proteome</keyword>
<dbReference type="RefSeq" id="WP_005610298.1">
    <property type="nucleotide sequence ID" value="NZ_CP102292.1"/>
</dbReference>
<reference evidence="2 3" key="2">
    <citation type="submission" date="2008-08" db="EMBL/GenBank/DDBJ databases">
        <authorList>
            <person name="Fulton L."/>
            <person name="Clifton S."/>
            <person name="Fulton B."/>
            <person name="Xu J."/>
            <person name="Minx P."/>
            <person name="Pepin K.H."/>
            <person name="Johnson M."/>
            <person name="Bhonagiri V."/>
            <person name="Nash W.E."/>
            <person name="Mardis E.R."/>
            <person name="Wilson R.K."/>
        </authorList>
    </citation>
    <scope>NUCLEOTIDE SEQUENCE [LARGE SCALE GENOMIC DNA]</scope>
    <source>
        <strain evidence="2 3">ATCC 29176</strain>
    </source>
</reference>
<accession>B5CMC9</accession>
<protein>
    <submittedName>
        <fullName evidence="2">Uncharacterized protein</fullName>
    </submittedName>
</protein>
<dbReference type="HOGENOM" id="CLU_3239185_0_0_9"/>
<dbReference type="Proteomes" id="UP000003254">
    <property type="component" value="Unassembled WGS sequence"/>
</dbReference>